<keyword evidence="14" id="KW-1185">Reference proteome</keyword>
<protein>
    <recommendedName>
        <fullName evidence="7">Putative 4-hydroxy-4-methyl-2-oxoglutarate aldolase</fullName>
        <ecNumber evidence="6">4.1.1.112</ecNumber>
        <ecNumber evidence="5">4.1.3.17</ecNumber>
    </recommendedName>
    <alternativeName>
        <fullName evidence="11">Oxaloacetate decarboxylase</fullName>
    </alternativeName>
    <alternativeName>
        <fullName evidence="9">Regulator of ribonuclease activity homolog</fullName>
    </alternativeName>
    <alternativeName>
        <fullName evidence="10">RraA-like protein</fullName>
    </alternativeName>
</protein>
<comment type="similarity">
    <text evidence="3">Belongs to the class II aldolase/RraA-like family.</text>
</comment>
<evidence type="ECO:0000256" key="5">
    <source>
        <dbReference type="ARBA" id="ARBA00012213"/>
    </source>
</evidence>
<dbReference type="InterPro" id="IPR036704">
    <property type="entry name" value="RraA/RraA-like_sf"/>
</dbReference>
<dbReference type="EC" id="4.1.1.112" evidence="6"/>
<dbReference type="SUPFAM" id="SSF89562">
    <property type="entry name" value="RraA-like"/>
    <property type="match status" value="1"/>
</dbReference>
<proteinExistence type="inferred from homology"/>
<evidence type="ECO:0000313" key="14">
    <source>
        <dbReference type="Proteomes" id="UP001595699"/>
    </source>
</evidence>
<dbReference type="PANTHER" id="PTHR33254">
    <property type="entry name" value="4-HYDROXY-4-METHYL-2-OXOGLUTARATE ALDOLASE 3-RELATED"/>
    <property type="match status" value="1"/>
</dbReference>
<comment type="caution">
    <text evidence="13">The sequence shown here is derived from an EMBL/GenBank/DDBJ whole genome shotgun (WGS) entry which is preliminary data.</text>
</comment>
<evidence type="ECO:0000256" key="3">
    <source>
        <dbReference type="ARBA" id="ARBA00008621"/>
    </source>
</evidence>
<evidence type="ECO:0000256" key="12">
    <source>
        <dbReference type="ARBA" id="ARBA00047973"/>
    </source>
</evidence>
<organism evidence="13 14">
    <name type="scientific">Tenggerimyces flavus</name>
    <dbReference type="NCBI Taxonomy" id="1708749"/>
    <lineage>
        <taxon>Bacteria</taxon>
        <taxon>Bacillati</taxon>
        <taxon>Actinomycetota</taxon>
        <taxon>Actinomycetes</taxon>
        <taxon>Propionibacteriales</taxon>
        <taxon>Nocardioidaceae</taxon>
        <taxon>Tenggerimyces</taxon>
    </lineage>
</organism>
<dbReference type="PANTHER" id="PTHR33254:SF4">
    <property type="entry name" value="4-HYDROXY-4-METHYL-2-OXOGLUTARATE ALDOLASE 3-RELATED"/>
    <property type="match status" value="1"/>
</dbReference>
<name>A0ABV7YL43_9ACTN</name>
<dbReference type="Pfam" id="PF03737">
    <property type="entry name" value="RraA-like"/>
    <property type="match status" value="1"/>
</dbReference>
<comment type="catalytic activity">
    <reaction evidence="1">
        <text>4-hydroxy-4-methyl-2-oxoglutarate = 2 pyruvate</text>
        <dbReference type="Rhea" id="RHEA:22748"/>
        <dbReference type="ChEBI" id="CHEBI:15361"/>
        <dbReference type="ChEBI" id="CHEBI:58276"/>
        <dbReference type="EC" id="4.1.3.17"/>
    </reaction>
</comment>
<dbReference type="CDD" id="cd16841">
    <property type="entry name" value="RraA_family"/>
    <property type="match status" value="1"/>
</dbReference>
<evidence type="ECO:0000256" key="7">
    <source>
        <dbReference type="ARBA" id="ARBA00016549"/>
    </source>
</evidence>
<reference evidence="14" key="1">
    <citation type="journal article" date="2019" name="Int. J. Syst. Evol. Microbiol.">
        <title>The Global Catalogue of Microorganisms (GCM) 10K type strain sequencing project: providing services to taxonomists for standard genome sequencing and annotation.</title>
        <authorList>
            <consortium name="The Broad Institute Genomics Platform"/>
            <consortium name="The Broad Institute Genome Sequencing Center for Infectious Disease"/>
            <person name="Wu L."/>
            <person name="Ma J."/>
        </authorList>
    </citation>
    <scope>NUCLEOTIDE SEQUENCE [LARGE SCALE GENOMIC DNA]</scope>
    <source>
        <strain evidence="14">CGMCC 4.7241</strain>
    </source>
</reference>
<dbReference type="EC" id="4.1.3.17" evidence="5"/>
<dbReference type="Gene3D" id="3.50.30.40">
    <property type="entry name" value="Ribonuclease E inhibitor RraA/RraA-like"/>
    <property type="match status" value="1"/>
</dbReference>
<gene>
    <name evidence="13" type="ORF">ACFOUW_31340</name>
</gene>
<dbReference type="EMBL" id="JBHRZH010000037">
    <property type="protein sequence ID" value="MFC3765366.1"/>
    <property type="molecule type" value="Genomic_DNA"/>
</dbReference>
<dbReference type="InterPro" id="IPR005493">
    <property type="entry name" value="RraA/RraA-like"/>
</dbReference>
<evidence type="ECO:0000256" key="2">
    <source>
        <dbReference type="ARBA" id="ARBA00001968"/>
    </source>
</evidence>
<evidence type="ECO:0000313" key="13">
    <source>
        <dbReference type="EMBL" id="MFC3765366.1"/>
    </source>
</evidence>
<sequence length="226" mass="24215">MIPDADVFADLIRYDSATISNAIETFGVRPRTDGFADSTIRCLYPDLAPIAGRAVTCRFENGPDTKSKPNLLPELFDIIHAMDEPVVVVCGHIGPDPARSCVVGDLMAAMLQRLGAVGLVTDCGARDLDVVRRRAPGFQVFARGTVASHGNGTVVEVGEVVTIGGLTVSTGDIVHGDHNGVVSVPERIAVSVPAAAQRVLDAEDTLQRRVHATRFDYEDLRKVFTH</sequence>
<comment type="subunit">
    <text evidence="4">Homotrimer.</text>
</comment>
<comment type="cofactor">
    <cofactor evidence="2">
        <name>a divalent metal cation</name>
        <dbReference type="ChEBI" id="CHEBI:60240"/>
    </cofactor>
</comment>
<accession>A0ABV7YL43</accession>
<evidence type="ECO:0000256" key="8">
    <source>
        <dbReference type="ARBA" id="ARBA00025046"/>
    </source>
</evidence>
<evidence type="ECO:0000256" key="1">
    <source>
        <dbReference type="ARBA" id="ARBA00001342"/>
    </source>
</evidence>
<evidence type="ECO:0000256" key="9">
    <source>
        <dbReference type="ARBA" id="ARBA00029596"/>
    </source>
</evidence>
<dbReference type="RefSeq" id="WP_205121249.1">
    <property type="nucleotide sequence ID" value="NZ_JAFBCM010000001.1"/>
</dbReference>
<evidence type="ECO:0000256" key="6">
    <source>
        <dbReference type="ARBA" id="ARBA00012947"/>
    </source>
</evidence>
<comment type="catalytic activity">
    <reaction evidence="12">
        <text>oxaloacetate + H(+) = pyruvate + CO2</text>
        <dbReference type="Rhea" id="RHEA:15641"/>
        <dbReference type="ChEBI" id="CHEBI:15361"/>
        <dbReference type="ChEBI" id="CHEBI:15378"/>
        <dbReference type="ChEBI" id="CHEBI:16452"/>
        <dbReference type="ChEBI" id="CHEBI:16526"/>
        <dbReference type="EC" id="4.1.1.112"/>
    </reaction>
</comment>
<evidence type="ECO:0000256" key="11">
    <source>
        <dbReference type="ARBA" id="ARBA00032305"/>
    </source>
</evidence>
<evidence type="ECO:0000256" key="10">
    <source>
        <dbReference type="ARBA" id="ARBA00030169"/>
    </source>
</evidence>
<evidence type="ECO:0000256" key="4">
    <source>
        <dbReference type="ARBA" id="ARBA00011233"/>
    </source>
</evidence>
<comment type="function">
    <text evidence="8">Catalyzes the aldol cleavage of 4-hydroxy-4-methyl-2-oxoglutarate (HMG) into 2 molecules of pyruvate. Also contains a secondary oxaloacetate (OAA) decarboxylase activity due to the common pyruvate enolate transition state formed following C-C bond cleavage in the retro-aldol and decarboxylation reactions.</text>
</comment>
<dbReference type="Proteomes" id="UP001595699">
    <property type="component" value="Unassembled WGS sequence"/>
</dbReference>